<keyword evidence="5" id="KW-1185">Reference proteome</keyword>
<evidence type="ECO:0000313" key="4">
    <source>
        <dbReference type="EMBL" id="EGH49506.1"/>
    </source>
</evidence>
<evidence type="ECO:0000256" key="1">
    <source>
        <dbReference type="ARBA" id="ARBA00009075"/>
    </source>
</evidence>
<reference evidence="4 5" key="1">
    <citation type="journal article" date="2011" name="PLoS Pathog.">
        <title>Dynamic evolution of pathogenicity revealed by sequencing and comparative genomics of 19 Pseudomonas syringae isolates.</title>
        <authorList>
            <person name="Baltrus D.A."/>
            <person name="Nishimura M.T."/>
            <person name="Romanchuk A."/>
            <person name="Chang J.H."/>
            <person name="Mukhtar M.S."/>
            <person name="Cherkis K."/>
            <person name="Roach J."/>
            <person name="Grant S.R."/>
            <person name="Jones C.D."/>
            <person name="Dangl J.L."/>
        </authorList>
    </citation>
    <scope>NUCLEOTIDE SEQUENCE [LARGE SCALE GENOMIC DNA]</scope>
    <source>
        <strain evidence="4 5">1704B</strain>
    </source>
</reference>
<dbReference type="PANTHER" id="PTHR34596">
    <property type="entry name" value="CHITOPORIN"/>
    <property type="match status" value="1"/>
</dbReference>
<comment type="caution">
    <text evidence="4">The sequence shown here is derived from an EMBL/GenBank/DDBJ whole genome shotgun (WGS) entry which is preliminary data.</text>
</comment>
<proteinExistence type="inferred from homology"/>
<feature type="non-terminal residue" evidence="4">
    <location>
        <position position="43"/>
    </location>
</feature>
<dbReference type="AlphaFoldDB" id="F3GR03"/>
<comment type="similarity">
    <text evidence="1">Belongs to the outer membrane porin (Opr) (TC 1.B.25) family.</text>
</comment>
<organism evidence="4 5">
    <name type="scientific">Pseudomonas syringae pv. pisi str. 1704B</name>
    <dbReference type="NCBI Taxonomy" id="629263"/>
    <lineage>
        <taxon>Bacteria</taxon>
        <taxon>Pseudomonadati</taxon>
        <taxon>Pseudomonadota</taxon>
        <taxon>Gammaproteobacteria</taxon>
        <taxon>Pseudomonadales</taxon>
        <taxon>Pseudomonadaceae</taxon>
        <taxon>Pseudomonas</taxon>
        <taxon>Pseudomonas syringae</taxon>
    </lineage>
</organism>
<evidence type="ECO:0000256" key="3">
    <source>
        <dbReference type="ARBA" id="ARBA00022729"/>
    </source>
</evidence>
<protein>
    <submittedName>
        <fullName evidence="4">OprD family outer membrane porin</fullName>
    </submittedName>
</protein>
<gene>
    <name evidence="4" type="ORF">PSYPI_46866</name>
</gene>
<keyword evidence="3" id="KW-0732">Signal</keyword>
<keyword evidence="2" id="KW-0813">Transport</keyword>
<dbReference type="GO" id="GO:0015288">
    <property type="term" value="F:porin activity"/>
    <property type="evidence" value="ECO:0007669"/>
    <property type="project" value="TreeGrafter"/>
</dbReference>
<dbReference type="Proteomes" id="UP000004986">
    <property type="component" value="Unassembled WGS sequence"/>
</dbReference>
<dbReference type="GO" id="GO:0016020">
    <property type="term" value="C:membrane"/>
    <property type="evidence" value="ECO:0007669"/>
    <property type="project" value="InterPro"/>
</dbReference>
<name>F3GR03_PSESJ</name>
<dbReference type="Pfam" id="PF03573">
    <property type="entry name" value="OprD"/>
    <property type="match status" value="1"/>
</dbReference>
<dbReference type="InterPro" id="IPR023614">
    <property type="entry name" value="Porin_dom_sf"/>
</dbReference>
<dbReference type="InterPro" id="IPR005318">
    <property type="entry name" value="OM_porin_bac"/>
</dbReference>
<accession>F3GR03</accession>
<feature type="non-terminal residue" evidence="4">
    <location>
        <position position="1"/>
    </location>
</feature>
<sequence length="43" mass="4914">ANDSYNSSFDNAKEKSWQLRHDYDFVAMGVPGLTLMNRYISGD</sequence>
<dbReference type="PANTHER" id="PTHR34596:SF2">
    <property type="entry name" value="CHITOPORIN"/>
    <property type="match status" value="1"/>
</dbReference>
<dbReference type="EMBL" id="AEAI01004351">
    <property type="protein sequence ID" value="EGH49506.1"/>
    <property type="molecule type" value="Genomic_DNA"/>
</dbReference>
<dbReference type="Gene3D" id="2.40.160.10">
    <property type="entry name" value="Porin"/>
    <property type="match status" value="1"/>
</dbReference>
<evidence type="ECO:0000313" key="5">
    <source>
        <dbReference type="Proteomes" id="UP000004986"/>
    </source>
</evidence>
<evidence type="ECO:0000256" key="2">
    <source>
        <dbReference type="ARBA" id="ARBA00022448"/>
    </source>
</evidence>